<feature type="transmembrane region" description="Helical" evidence="1">
    <location>
        <begin position="36"/>
        <end position="59"/>
    </location>
</feature>
<name>A0ABY4CHI2_9BACL</name>
<keyword evidence="1" id="KW-0812">Transmembrane</keyword>
<sequence length="65" mass="7680">MRRVIVFLLVLIPFIAQLLLIPMVNHVQPVLFGLPFLHFWLFIWMLLTPLFTLAVHRILKPSSEE</sequence>
<dbReference type="EMBL" id="CP089291">
    <property type="protein sequence ID" value="UOF88623.1"/>
    <property type="molecule type" value="Genomic_DNA"/>
</dbReference>
<organism evidence="2 3">
    <name type="scientific">Fodinisporobacter ferrooxydans</name>
    <dbReference type="NCBI Taxonomy" id="2901836"/>
    <lineage>
        <taxon>Bacteria</taxon>
        <taxon>Bacillati</taxon>
        <taxon>Bacillota</taxon>
        <taxon>Bacilli</taxon>
        <taxon>Bacillales</taxon>
        <taxon>Alicyclobacillaceae</taxon>
        <taxon>Fodinisporobacter</taxon>
    </lineage>
</organism>
<dbReference type="RefSeq" id="WP_347435299.1">
    <property type="nucleotide sequence ID" value="NZ_CP089291.1"/>
</dbReference>
<keyword evidence="3" id="KW-1185">Reference proteome</keyword>
<evidence type="ECO:0000256" key="1">
    <source>
        <dbReference type="SAM" id="Phobius"/>
    </source>
</evidence>
<evidence type="ECO:0000313" key="3">
    <source>
        <dbReference type="Proteomes" id="UP000830167"/>
    </source>
</evidence>
<evidence type="ECO:0000313" key="2">
    <source>
        <dbReference type="EMBL" id="UOF88623.1"/>
    </source>
</evidence>
<protein>
    <submittedName>
        <fullName evidence="2">DUF3311 domain-containing protein</fullName>
    </submittedName>
</protein>
<accession>A0ABY4CHI2</accession>
<dbReference type="Pfam" id="PF11755">
    <property type="entry name" value="DUF3311"/>
    <property type="match status" value="1"/>
</dbReference>
<dbReference type="InterPro" id="IPR021741">
    <property type="entry name" value="DUF3311"/>
</dbReference>
<gene>
    <name evidence="2" type="ORF">LSG31_11720</name>
</gene>
<proteinExistence type="predicted"/>
<dbReference type="Proteomes" id="UP000830167">
    <property type="component" value="Chromosome"/>
</dbReference>
<reference evidence="2" key="1">
    <citation type="submission" date="2021-12" db="EMBL/GenBank/DDBJ databases">
        <title>Alicyclobacillaceae gen. nov., sp. nov., isolated from chalcocite enrichment system.</title>
        <authorList>
            <person name="Jiang Z."/>
        </authorList>
    </citation>
    <scope>NUCLEOTIDE SEQUENCE</scope>
    <source>
        <strain evidence="2">MYW30-H2</strain>
    </source>
</reference>
<keyword evidence="1" id="KW-0472">Membrane</keyword>
<keyword evidence="1" id="KW-1133">Transmembrane helix</keyword>